<accession>A0ABM9DRR4</accession>
<reference evidence="1" key="1">
    <citation type="submission" date="2022-03" db="EMBL/GenBank/DDBJ databases">
        <authorList>
            <person name="Brunel B."/>
        </authorList>
    </citation>
    <scope>NUCLEOTIDE SEQUENCE</scope>
    <source>
        <strain evidence="1">STM4922sample</strain>
    </source>
</reference>
<name>A0ABM9DRR4_9HYPH</name>
<dbReference type="EMBL" id="CAKXZS010000012">
    <property type="protein sequence ID" value="CAH2398778.1"/>
    <property type="molecule type" value="Genomic_DNA"/>
</dbReference>
<proteinExistence type="predicted"/>
<comment type="caution">
    <text evidence="1">The sequence shown here is derived from an EMBL/GenBank/DDBJ whole genome shotgun (WGS) entry which is preliminary data.</text>
</comment>
<evidence type="ECO:0000313" key="2">
    <source>
        <dbReference type="Proteomes" id="UP001152604"/>
    </source>
</evidence>
<protein>
    <recommendedName>
        <fullName evidence="3">DUF4287 domain-containing protein</fullName>
    </recommendedName>
</protein>
<sequence length="185" mass="20588">MGLARAEKMVRAISTKNFEAETGRSWEEWLVFLGRIGAADLSHAEIARRVRETGLASGWWSQSITVAYEQHIGRRIPGQDNDGRFAVSTTKTVPGSMDETLARWATFMTAQKDIGGIAISRGPETSVSRKWRYWRCGLANGTRVIAGIGDKPGGKSSLAVQHEKLATADDVECWRNYWKSLLNKF</sequence>
<organism evidence="1 2">
    <name type="scientific">Mesorhizobium ventifaucium</name>
    <dbReference type="NCBI Taxonomy" id="666020"/>
    <lineage>
        <taxon>Bacteria</taxon>
        <taxon>Pseudomonadati</taxon>
        <taxon>Pseudomonadota</taxon>
        <taxon>Alphaproteobacteria</taxon>
        <taxon>Hyphomicrobiales</taxon>
        <taxon>Phyllobacteriaceae</taxon>
        <taxon>Mesorhizobium</taxon>
    </lineage>
</organism>
<keyword evidence="2" id="KW-1185">Reference proteome</keyword>
<evidence type="ECO:0000313" key="1">
    <source>
        <dbReference type="EMBL" id="CAH2398778.1"/>
    </source>
</evidence>
<dbReference type="Proteomes" id="UP001152604">
    <property type="component" value="Unassembled WGS sequence"/>
</dbReference>
<evidence type="ECO:0008006" key="3">
    <source>
        <dbReference type="Google" id="ProtNLM"/>
    </source>
</evidence>
<gene>
    <name evidence="1" type="ORF">MES4922_20276</name>
</gene>